<dbReference type="KEGG" id="aprs:BI364_11080"/>
<sequence>MLYTEPHAGTLPITQVIAQAHHLVAIVAYEIDAPEILDAIRGAVRHGVTVQVIIAPHPQGRPVGWARAEFRRLVAAGAQVRWSPYRFTHHYAREHARYLIDDDGHGPGLISDANLTRHALTHGRDMLWLSHEPTVIRALAEVFDADWTRQHVGAVPRRILMVSPSKSRPLARLLSQPGAVDLESRKFGYLPRVIHALEHKGREARVILPASLSAYDHGNLKSMLHAGVQVRYLRDLTPHGTVIAGNTLGFIGSQNLSWSSLHSSRDVGIILHGRSTAPLRAEFDRDWRRASPVA</sequence>
<evidence type="ECO:0000256" key="4">
    <source>
        <dbReference type="ARBA" id="ARBA00022801"/>
    </source>
</evidence>
<evidence type="ECO:0000259" key="7">
    <source>
        <dbReference type="Pfam" id="PF13091"/>
    </source>
</evidence>
<protein>
    <recommendedName>
        <fullName evidence="3">phospholipase D</fullName>
        <ecNumber evidence="3">3.1.4.4</ecNumber>
    </recommendedName>
</protein>
<name>A0A1D8IPQ5_9GAMM</name>
<dbReference type="GO" id="GO:0004630">
    <property type="term" value="F:phospholipase D activity"/>
    <property type="evidence" value="ECO:0007669"/>
    <property type="project" value="UniProtKB-EC"/>
</dbReference>
<reference evidence="9" key="1">
    <citation type="submission" date="2016-09" db="EMBL/GenBank/DDBJ databases">
        <title>Acidihalobacter prosperus F5.</title>
        <authorList>
            <person name="Khaleque H.N."/>
            <person name="Ramsay J.P."/>
            <person name="Kaksonen A.H."/>
            <person name="Boxall N.J."/>
            <person name="Watkin E.L.J."/>
        </authorList>
    </citation>
    <scope>NUCLEOTIDE SEQUENCE [LARGE SCALE GENOMIC DNA]</scope>
    <source>
        <strain evidence="9">F5</strain>
    </source>
</reference>
<dbReference type="RefSeq" id="WP_070078787.1">
    <property type="nucleotide sequence ID" value="NZ_CP017415.1"/>
</dbReference>
<dbReference type="EMBL" id="CP017415">
    <property type="protein sequence ID" value="AOU98426.1"/>
    <property type="molecule type" value="Genomic_DNA"/>
</dbReference>
<dbReference type="AlphaFoldDB" id="A0A1D8IPQ5"/>
<evidence type="ECO:0000256" key="1">
    <source>
        <dbReference type="ARBA" id="ARBA00000798"/>
    </source>
</evidence>
<proteinExistence type="inferred from homology"/>
<dbReference type="GO" id="GO:0016891">
    <property type="term" value="F:RNA endonuclease activity producing 5'-phosphomonoesters, hydrolytic mechanism"/>
    <property type="evidence" value="ECO:0007669"/>
    <property type="project" value="TreeGrafter"/>
</dbReference>
<dbReference type="EC" id="3.1.4.4" evidence="3"/>
<keyword evidence="6" id="KW-0443">Lipid metabolism</keyword>
<keyword evidence="5" id="KW-0442">Lipid degradation</keyword>
<evidence type="ECO:0000256" key="3">
    <source>
        <dbReference type="ARBA" id="ARBA00012027"/>
    </source>
</evidence>
<evidence type="ECO:0000256" key="6">
    <source>
        <dbReference type="ARBA" id="ARBA00023098"/>
    </source>
</evidence>
<dbReference type="PANTHER" id="PTHR43856:SF1">
    <property type="entry name" value="MITOCHONDRIAL CARDIOLIPIN HYDROLASE"/>
    <property type="match status" value="1"/>
</dbReference>
<keyword evidence="4" id="KW-0378">Hydrolase</keyword>
<comment type="catalytic activity">
    <reaction evidence="1">
        <text>a 1,2-diacyl-sn-glycero-3-phosphocholine + H2O = a 1,2-diacyl-sn-glycero-3-phosphate + choline + H(+)</text>
        <dbReference type="Rhea" id="RHEA:14445"/>
        <dbReference type="ChEBI" id="CHEBI:15354"/>
        <dbReference type="ChEBI" id="CHEBI:15377"/>
        <dbReference type="ChEBI" id="CHEBI:15378"/>
        <dbReference type="ChEBI" id="CHEBI:57643"/>
        <dbReference type="ChEBI" id="CHEBI:58608"/>
        <dbReference type="EC" id="3.1.4.4"/>
    </reaction>
</comment>
<evidence type="ECO:0000256" key="2">
    <source>
        <dbReference type="ARBA" id="ARBA00008664"/>
    </source>
</evidence>
<dbReference type="InterPro" id="IPR025202">
    <property type="entry name" value="PLD-like_dom"/>
</dbReference>
<dbReference type="Proteomes" id="UP000095401">
    <property type="component" value="Chromosome"/>
</dbReference>
<organism evidence="8 9">
    <name type="scientific">Acidihalobacter yilgarnensis</name>
    <dbReference type="NCBI Taxonomy" id="2819280"/>
    <lineage>
        <taxon>Bacteria</taxon>
        <taxon>Pseudomonadati</taxon>
        <taxon>Pseudomonadota</taxon>
        <taxon>Gammaproteobacteria</taxon>
        <taxon>Chromatiales</taxon>
        <taxon>Ectothiorhodospiraceae</taxon>
        <taxon>Acidihalobacter</taxon>
    </lineage>
</organism>
<evidence type="ECO:0000256" key="5">
    <source>
        <dbReference type="ARBA" id="ARBA00022963"/>
    </source>
</evidence>
<dbReference type="SUPFAM" id="SSF56024">
    <property type="entry name" value="Phospholipase D/nuclease"/>
    <property type="match status" value="2"/>
</dbReference>
<comment type="similarity">
    <text evidence="2">Belongs to the phospholipase D family.</text>
</comment>
<dbReference type="Pfam" id="PF13091">
    <property type="entry name" value="PLDc_2"/>
    <property type="match status" value="2"/>
</dbReference>
<dbReference type="GO" id="GO:0016042">
    <property type="term" value="P:lipid catabolic process"/>
    <property type="evidence" value="ECO:0007669"/>
    <property type="project" value="UniProtKB-KW"/>
</dbReference>
<evidence type="ECO:0000313" key="8">
    <source>
        <dbReference type="EMBL" id="AOU98426.1"/>
    </source>
</evidence>
<dbReference type="PANTHER" id="PTHR43856">
    <property type="entry name" value="CARDIOLIPIN HYDROLASE"/>
    <property type="match status" value="1"/>
</dbReference>
<gene>
    <name evidence="8" type="ORF">BI364_11080</name>
</gene>
<dbReference type="Gene3D" id="3.30.870.10">
    <property type="entry name" value="Endonuclease Chain A"/>
    <property type="match status" value="2"/>
</dbReference>
<feature type="domain" description="Phospholipase D-like" evidence="7">
    <location>
        <begin position="13"/>
        <end position="147"/>
    </location>
</feature>
<dbReference type="InterPro" id="IPR051406">
    <property type="entry name" value="PLD_domain"/>
</dbReference>
<evidence type="ECO:0000313" key="9">
    <source>
        <dbReference type="Proteomes" id="UP000095401"/>
    </source>
</evidence>
<keyword evidence="9" id="KW-1185">Reference proteome</keyword>
<feature type="domain" description="Phospholipase D-like" evidence="7">
    <location>
        <begin position="193"/>
        <end position="287"/>
    </location>
</feature>
<accession>A0A1D8IPQ5</accession>